<dbReference type="GO" id="GO:0005975">
    <property type="term" value="P:carbohydrate metabolic process"/>
    <property type="evidence" value="ECO:0007669"/>
    <property type="project" value="InterPro"/>
</dbReference>
<reference evidence="5 6" key="1">
    <citation type="submission" date="2012-05" db="EMBL/GenBank/DDBJ databases">
        <title>Finished chromosome of genome of Oscillatoria sp. PCC 7112.</title>
        <authorList>
            <consortium name="US DOE Joint Genome Institute"/>
            <person name="Gugger M."/>
            <person name="Coursin T."/>
            <person name="Rippka R."/>
            <person name="Tandeau De Marsac N."/>
            <person name="Huntemann M."/>
            <person name="Wei C.-L."/>
            <person name="Han J."/>
            <person name="Detter J.C."/>
            <person name="Han C."/>
            <person name="Tapia R."/>
            <person name="Davenport K."/>
            <person name="Daligault H."/>
            <person name="Erkkila T."/>
            <person name="Gu W."/>
            <person name="Munk A.C.C."/>
            <person name="Teshima H."/>
            <person name="Xu Y."/>
            <person name="Chain P."/>
            <person name="Chen A."/>
            <person name="Krypides N."/>
            <person name="Mavromatis K."/>
            <person name="Markowitz V."/>
            <person name="Szeto E."/>
            <person name="Ivanova N."/>
            <person name="Mikhailova N."/>
            <person name="Ovchinnikova G."/>
            <person name="Pagani I."/>
            <person name="Pati A."/>
            <person name="Goodwin L."/>
            <person name="Peters L."/>
            <person name="Pitluck S."/>
            <person name="Woyke T."/>
            <person name="Kerfeld C."/>
        </authorList>
    </citation>
    <scope>NUCLEOTIDE SEQUENCE [LARGE SCALE GENOMIC DNA]</scope>
    <source>
        <strain evidence="5 6">PCC 7112</strain>
    </source>
</reference>
<dbReference type="SUPFAM" id="SSF74650">
    <property type="entry name" value="Galactose mutarotase-like"/>
    <property type="match status" value="1"/>
</dbReference>
<evidence type="ECO:0000256" key="2">
    <source>
        <dbReference type="ARBA" id="ARBA00005866"/>
    </source>
</evidence>
<proteinExistence type="inferred from homology"/>
<dbReference type="eggNOG" id="COG0676">
    <property type="taxonomic scope" value="Bacteria"/>
</dbReference>
<keyword evidence="4" id="KW-0413">Isomerase</keyword>
<dbReference type="PANTHER" id="PTHR11122">
    <property type="entry name" value="APOSPORY-ASSOCIATED PROTEIN C-RELATED"/>
    <property type="match status" value="1"/>
</dbReference>
<dbReference type="CDD" id="cd09020">
    <property type="entry name" value="D-hex-6-P-epi_like"/>
    <property type="match status" value="1"/>
</dbReference>
<dbReference type="InterPro" id="IPR025532">
    <property type="entry name" value="G6P_1-epimerase"/>
</dbReference>
<dbReference type="PATRIC" id="fig|179408.3.peg.2667"/>
<evidence type="ECO:0000256" key="4">
    <source>
        <dbReference type="ARBA" id="ARBA00023235"/>
    </source>
</evidence>
<dbReference type="Pfam" id="PF01263">
    <property type="entry name" value="Aldose_epim"/>
    <property type="match status" value="1"/>
</dbReference>
<comment type="catalytic activity">
    <reaction evidence="1">
        <text>alpha-D-glucose 6-phosphate = beta-D-glucose 6-phosphate</text>
        <dbReference type="Rhea" id="RHEA:16249"/>
        <dbReference type="ChEBI" id="CHEBI:58225"/>
        <dbReference type="ChEBI" id="CHEBI:58247"/>
        <dbReference type="EC" id="5.1.3.15"/>
    </reaction>
</comment>
<evidence type="ECO:0000256" key="3">
    <source>
        <dbReference type="ARBA" id="ARBA00012083"/>
    </source>
</evidence>
<evidence type="ECO:0000256" key="1">
    <source>
        <dbReference type="ARBA" id="ARBA00001096"/>
    </source>
</evidence>
<sequence length="359" mass="39162">MSVGRFDRTSPRDRLALLIRLSECIVVSIAPSPVQPNNLINLATIISDNCKAINQANSMSIDQLNTDYGIAGHLTFATGNGGFPMIHIDNGQAKALISVYSGQVLSFQPATEATDLMFVSEKAYYAEGKAIKGGIPICWPWFGPDPEALGRPSHGFVRNRLWNVLETATTPDGATKVTLGLKDTDETRAIWPQAFELAIVITIGTTLAVELITRNLGDKAFPLTQALHTYFQVGDINRVQVLGLENSQYLDKADGGVEKTQVGAVVVTGEVDRIYLDVTNELVIDDSALNRRIRIKSSGSKSAVVWNPWVTISANMADLDDADYQRLLCVETTNAATDIVEVPPHGEFRLQAIYSVERD</sequence>
<dbReference type="GO" id="GO:0047938">
    <property type="term" value="F:glucose-6-phosphate 1-epimerase activity"/>
    <property type="evidence" value="ECO:0007669"/>
    <property type="project" value="UniProtKB-EC"/>
</dbReference>
<name>K9VGK5_9CYAN</name>
<keyword evidence="6" id="KW-1185">Reference proteome</keyword>
<dbReference type="InterPro" id="IPR008183">
    <property type="entry name" value="Aldose_1/G6P_1-epimerase"/>
</dbReference>
<evidence type="ECO:0000313" key="6">
    <source>
        <dbReference type="Proteomes" id="UP000010478"/>
    </source>
</evidence>
<dbReference type="PANTHER" id="PTHR11122:SF13">
    <property type="entry name" value="GLUCOSE-6-PHOSPHATE 1-EPIMERASE"/>
    <property type="match status" value="1"/>
</dbReference>
<organism evidence="5 6">
    <name type="scientific">Phormidium nigroviride PCC 7112</name>
    <dbReference type="NCBI Taxonomy" id="179408"/>
    <lineage>
        <taxon>Bacteria</taxon>
        <taxon>Bacillati</taxon>
        <taxon>Cyanobacteriota</taxon>
        <taxon>Cyanophyceae</taxon>
        <taxon>Oscillatoriophycideae</taxon>
        <taxon>Oscillatoriales</taxon>
        <taxon>Oscillatoriaceae</taxon>
        <taxon>Phormidium</taxon>
    </lineage>
</organism>
<gene>
    <name evidence="5" type="ORF">Osc7112_2179</name>
</gene>
<dbReference type="STRING" id="179408.Osc7112_2179"/>
<evidence type="ECO:0000313" key="5">
    <source>
        <dbReference type="EMBL" id="AFZ06644.1"/>
    </source>
</evidence>
<dbReference type="Gene3D" id="2.70.98.10">
    <property type="match status" value="1"/>
</dbReference>
<dbReference type="InterPro" id="IPR011013">
    <property type="entry name" value="Gal_mutarotase_sf_dom"/>
</dbReference>
<comment type="similarity">
    <text evidence="2">Belongs to the glucose-6-phosphate 1-epimerase family.</text>
</comment>
<dbReference type="AlphaFoldDB" id="K9VGK5"/>
<dbReference type="HOGENOM" id="CLU_048345_4_0_3"/>
<dbReference type="Proteomes" id="UP000010478">
    <property type="component" value="Chromosome"/>
</dbReference>
<dbReference type="GO" id="GO:0030246">
    <property type="term" value="F:carbohydrate binding"/>
    <property type="evidence" value="ECO:0007669"/>
    <property type="project" value="InterPro"/>
</dbReference>
<protein>
    <recommendedName>
        <fullName evidence="3">glucose-6-phosphate 1-epimerase</fullName>
        <ecNumber evidence="3">5.1.3.15</ecNumber>
    </recommendedName>
</protein>
<accession>K9VGK5</accession>
<dbReference type="EMBL" id="CP003614">
    <property type="protein sequence ID" value="AFZ06644.1"/>
    <property type="molecule type" value="Genomic_DNA"/>
</dbReference>
<dbReference type="RefSeq" id="WP_015175947.1">
    <property type="nucleotide sequence ID" value="NC_019729.1"/>
</dbReference>
<dbReference type="EC" id="5.1.3.15" evidence="3"/>
<dbReference type="KEGG" id="oni:Osc7112_2179"/>
<dbReference type="InterPro" id="IPR014718">
    <property type="entry name" value="GH-type_carb-bd"/>
</dbReference>